<comment type="caution">
    <text evidence="3">The sequence shown here is derived from an EMBL/GenBank/DDBJ whole genome shotgun (WGS) entry which is preliminary data.</text>
</comment>
<keyword evidence="4" id="KW-1185">Reference proteome</keyword>
<protein>
    <submittedName>
        <fullName evidence="3">2-C-methyl-D-erythritol 4-phosphate cytidylyltransferase</fullName>
    </submittedName>
</protein>
<dbReference type="Pfam" id="PF01128">
    <property type="entry name" value="IspD"/>
    <property type="match status" value="1"/>
</dbReference>
<keyword evidence="1" id="KW-0808">Transferase</keyword>
<dbReference type="InterPro" id="IPR029044">
    <property type="entry name" value="Nucleotide-diphossugar_trans"/>
</dbReference>
<sequence length="220" mass="22080">MSVWGVVLAGGGGTRFGGLKQFAVLGGQTLLERVVDIAAESCDGVVVVLPAGHPWSGKGVRATGGATRAESVRSGLAVLPGDAGIVCITDAAHPLASPGLYRRVIDAVRAGADAALPGLPLTDAVKKIETVDDENLLGLAGATTPAGGSVSAQMPMAFSLPVLRRAHELIADAVEDSAMVAAAGGRVVVVPGEAINVHVTTQAELSVAQALLPLSQAWSQ</sequence>
<dbReference type="EMBL" id="BAAAZO010000003">
    <property type="protein sequence ID" value="GAA3606500.1"/>
    <property type="molecule type" value="Genomic_DNA"/>
</dbReference>
<evidence type="ECO:0000256" key="2">
    <source>
        <dbReference type="ARBA" id="ARBA00022695"/>
    </source>
</evidence>
<organism evidence="3 4">
    <name type="scientific">Kineosporia mesophila</name>
    <dbReference type="NCBI Taxonomy" id="566012"/>
    <lineage>
        <taxon>Bacteria</taxon>
        <taxon>Bacillati</taxon>
        <taxon>Actinomycetota</taxon>
        <taxon>Actinomycetes</taxon>
        <taxon>Kineosporiales</taxon>
        <taxon>Kineosporiaceae</taxon>
        <taxon>Kineosporia</taxon>
    </lineage>
</organism>
<evidence type="ECO:0000313" key="4">
    <source>
        <dbReference type="Proteomes" id="UP001501074"/>
    </source>
</evidence>
<accession>A0ABP6ZDS3</accession>
<keyword evidence="2 3" id="KW-0548">Nucleotidyltransferase</keyword>
<evidence type="ECO:0000313" key="3">
    <source>
        <dbReference type="EMBL" id="GAA3606500.1"/>
    </source>
</evidence>
<dbReference type="SUPFAM" id="SSF53448">
    <property type="entry name" value="Nucleotide-diphospho-sugar transferases"/>
    <property type="match status" value="1"/>
</dbReference>
<dbReference type="Gene3D" id="3.90.550.10">
    <property type="entry name" value="Spore Coat Polysaccharide Biosynthesis Protein SpsA, Chain A"/>
    <property type="match status" value="1"/>
</dbReference>
<dbReference type="GO" id="GO:0016779">
    <property type="term" value="F:nucleotidyltransferase activity"/>
    <property type="evidence" value="ECO:0007669"/>
    <property type="project" value="UniProtKB-KW"/>
</dbReference>
<dbReference type="RefSeq" id="WP_231483282.1">
    <property type="nucleotide sequence ID" value="NZ_BAAAZO010000003.1"/>
</dbReference>
<dbReference type="PANTHER" id="PTHR32125">
    <property type="entry name" value="2-C-METHYL-D-ERYTHRITOL 4-PHOSPHATE CYTIDYLYLTRANSFERASE, CHLOROPLASTIC"/>
    <property type="match status" value="1"/>
</dbReference>
<gene>
    <name evidence="3" type="primary">ispD</name>
    <name evidence="3" type="ORF">GCM10022223_23010</name>
</gene>
<proteinExistence type="predicted"/>
<reference evidence="4" key="1">
    <citation type="journal article" date="2019" name="Int. J. Syst. Evol. Microbiol.">
        <title>The Global Catalogue of Microorganisms (GCM) 10K type strain sequencing project: providing services to taxonomists for standard genome sequencing and annotation.</title>
        <authorList>
            <consortium name="The Broad Institute Genomics Platform"/>
            <consortium name="The Broad Institute Genome Sequencing Center for Infectious Disease"/>
            <person name="Wu L."/>
            <person name="Ma J."/>
        </authorList>
    </citation>
    <scope>NUCLEOTIDE SEQUENCE [LARGE SCALE GENOMIC DNA]</scope>
    <source>
        <strain evidence="4">JCM 16902</strain>
    </source>
</reference>
<name>A0ABP6ZDS3_9ACTN</name>
<dbReference type="Proteomes" id="UP001501074">
    <property type="component" value="Unassembled WGS sequence"/>
</dbReference>
<dbReference type="PANTHER" id="PTHR32125:SF4">
    <property type="entry name" value="2-C-METHYL-D-ERYTHRITOL 4-PHOSPHATE CYTIDYLYLTRANSFERASE, CHLOROPLASTIC"/>
    <property type="match status" value="1"/>
</dbReference>
<dbReference type="InterPro" id="IPR034683">
    <property type="entry name" value="IspD/TarI"/>
</dbReference>
<dbReference type="InterPro" id="IPR050088">
    <property type="entry name" value="IspD/TarI_cytidylyltransf_bact"/>
</dbReference>
<evidence type="ECO:0000256" key="1">
    <source>
        <dbReference type="ARBA" id="ARBA00022679"/>
    </source>
</evidence>